<dbReference type="Proteomes" id="UP000294752">
    <property type="component" value="Unassembled WGS sequence"/>
</dbReference>
<gene>
    <name evidence="1" type="ORF">B0I21_103484</name>
</gene>
<accession>A0A4R7D3U0</accession>
<comment type="caution">
    <text evidence="1">The sequence shown here is derived from an EMBL/GenBank/DDBJ whole genome shotgun (WGS) entry which is preliminary data.</text>
</comment>
<protein>
    <submittedName>
        <fullName evidence="1">Uncharacterized protein</fullName>
    </submittedName>
</protein>
<dbReference type="AlphaFoldDB" id="A0A4R7D3U0"/>
<evidence type="ECO:0000313" key="2">
    <source>
        <dbReference type="Proteomes" id="UP000294752"/>
    </source>
</evidence>
<reference evidence="1 2" key="1">
    <citation type="submission" date="2019-03" db="EMBL/GenBank/DDBJ databases">
        <title>Genomic Encyclopedia of Type Strains, Phase III (KMG-III): the genomes of soil and plant-associated and newly described type strains.</title>
        <authorList>
            <person name="Whitman W."/>
        </authorList>
    </citation>
    <scope>NUCLEOTIDE SEQUENCE [LARGE SCALE GENOMIC DNA]</scope>
    <source>
        <strain evidence="1 2">CGMCC 1.12801</strain>
    </source>
</reference>
<dbReference type="EMBL" id="SNZV01000003">
    <property type="protein sequence ID" value="TDS14982.1"/>
    <property type="molecule type" value="Genomic_DNA"/>
</dbReference>
<evidence type="ECO:0000313" key="1">
    <source>
        <dbReference type="EMBL" id="TDS14982.1"/>
    </source>
</evidence>
<sequence length="158" mass="18845">MIISLKELLSPPRRALASYISWHRCPNYLFCFPPFRWDCKGRRFFRIRKIKLNFFFAALKGKNRRKTPYIQAFPSPRVRFSIVPPLRSGAKIELWHDPCKQYPLISCQNPARHWGSVGYFYRARCRTILAVDYLGQHQTIAQLPYLLWQGQVHEELLY</sequence>
<organism evidence="1 2">
    <name type="scientific">Sphingobacterium paludis</name>
    <dbReference type="NCBI Taxonomy" id="1476465"/>
    <lineage>
        <taxon>Bacteria</taxon>
        <taxon>Pseudomonadati</taxon>
        <taxon>Bacteroidota</taxon>
        <taxon>Sphingobacteriia</taxon>
        <taxon>Sphingobacteriales</taxon>
        <taxon>Sphingobacteriaceae</taxon>
        <taxon>Sphingobacterium</taxon>
    </lineage>
</organism>
<name>A0A4R7D3U0_9SPHI</name>
<proteinExistence type="predicted"/>
<keyword evidence="2" id="KW-1185">Reference proteome</keyword>